<gene>
    <name evidence="2" type="ORF">SSEG_03114</name>
</gene>
<accession>B5HUM9</accession>
<feature type="region of interest" description="Disordered" evidence="1">
    <location>
        <begin position="112"/>
        <end position="141"/>
    </location>
</feature>
<organism evidence="2 3">
    <name type="scientific">Streptomyces sviceus (strain ATCC 29083 / DSM 924 / JCM 4929 / NBRC 13980 / NCIMB 11184 / NRRL 5439 / UC 5370)</name>
    <dbReference type="NCBI Taxonomy" id="463191"/>
    <lineage>
        <taxon>Bacteria</taxon>
        <taxon>Bacillati</taxon>
        <taxon>Actinomycetota</taxon>
        <taxon>Actinomycetes</taxon>
        <taxon>Kitasatosporales</taxon>
        <taxon>Streptomycetaceae</taxon>
        <taxon>Streptomyces</taxon>
    </lineage>
</organism>
<keyword evidence="3" id="KW-1185">Reference proteome</keyword>
<dbReference type="AlphaFoldDB" id="B5HUM9"/>
<feature type="compositionally biased region" description="Polar residues" evidence="1">
    <location>
        <begin position="130"/>
        <end position="141"/>
    </location>
</feature>
<evidence type="ECO:0000256" key="1">
    <source>
        <dbReference type="SAM" id="MobiDB-lite"/>
    </source>
</evidence>
<sequence>MVKAFAQGLADRALYEVWAWNSPYSGGGELDWERVDGLVTRAALAAPFALSVRTTQHGRSIFPGVFSWAAVNLAPPEVRKDRHWFDLGVGLDWAGERIQGRIHEIDGLLRRSPGGVRTPAPASERRIPPQSITDRQATNGSRHQVRIDGIILAVTRVKGSVTLSAFPQPGRLPAP</sequence>
<name>B5HUM9_STRX2</name>
<dbReference type="HOGENOM" id="CLU_1531745_0_0_11"/>
<reference evidence="2" key="1">
    <citation type="submission" date="2009-10" db="EMBL/GenBank/DDBJ databases">
        <title>The genome sequence of Streptomyces sviceus strain ATCC 29083.</title>
        <authorList>
            <consortium name="The Broad Institute Genome Sequencing Platform"/>
            <consortium name="Broad Institute Microbial Sequencing Center"/>
            <person name="Fischbach M."/>
            <person name="Godfrey P."/>
            <person name="Ward D."/>
            <person name="Young S."/>
            <person name="Zeng Q."/>
            <person name="Koehrsen M."/>
            <person name="Alvarado L."/>
            <person name="Berlin A.M."/>
            <person name="Bochicchio J."/>
            <person name="Borenstein D."/>
            <person name="Chapman S.B."/>
            <person name="Chen Z."/>
            <person name="Engels R."/>
            <person name="Freedman E."/>
            <person name="Gellesch M."/>
            <person name="Goldberg J."/>
            <person name="Griggs A."/>
            <person name="Gujja S."/>
            <person name="Heilman E.R."/>
            <person name="Heiman D.I."/>
            <person name="Hepburn T.A."/>
            <person name="Howarth C."/>
            <person name="Jen D."/>
            <person name="Larson L."/>
            <person name="Lewis B."/>
            <person name="Mehta T."/>
            <person name="Park D."/>
            <person name="Pearson M."/>
            <person name="Richards J."/>
            <person name="Roberts A."/>
            <person name="Saif S."/>
            <person name="Shea T.D."/>
            <person name="Shenoy N."/>
            <person name="Sisk P."/>
            <person name="Stolte C."/>
            <person name="Sykes S.N."/>
            <person name="Thomson T."/>
            <person name="Walk T."/>
            <person name="White J."/>
            <person name="Yandava C."/>
            <person name="Straight P."/>
            <person name="Clardy J."/>
            <person name="Hung D."/>
            <person name="Kolter R."/>
            <person name="Mekalanos J."/>
            <person name="Walker S."/>
            <person name="Walsh C.T."/>
            <person name="Wieland-Brown L.C."/>
            <person name="Haas B."/>
            <person name="Nusbaum C."/>
            <person name="Birren B."/>
        </authorList>
    </citation>
    <scope>NUCLEOTIDE SEQUENCE [LARGE SCALE GENOMIC DNA]</scope>
    <source>
        <strain evidence="2">ATCC 29083</strain>
    </source>
</reference>
<evidence type="ECO:0000313" key="2">
    <source>
        <dbReference type="EMBL" id="EDY56534.1"/>
    </source>
</evidence>
<evidence type="ECO:0000313" key="3">
    <source>
        <dbReference type="Proteomes" id="UP000002785"/>
    </source>
</evidence>
<protein>
    <submittedName>
        <fullName evidence="2">Uncharacterized protein</fullName>
    </submittedName>
</protein>
<proteinExistence type="predicted"/>
<dbReference type="EMBL" id="CM000951">
    <property type="protein sequence ID" value="EDY56534.1"/>
    <property type="molecule type" value="Genomic_DNA"/>
</dbReference>
<dbReference type="Proteomes" id="UP000002785">
    <property type="component" value="Chromosome"/>
</dbReference>